<dbReference type="InterPro" id="IPR036259">
    <property type="entry name" value="MFS_trans_sf"/>
</dbReference>
<gene>
    <name evidence="10" type="ORF">SAMN05444003_2939</name>
</gene>
<sequence>MTPALRVQLYFFVQFMSVGMVNAFAGIWFDTQGLSSVQIGALSAIPNIIVLLIVVFVGRIADRASDWRQVIIFCAIISALAPVGLIYVTGFLGILFFWSVGSIAQRTALPVTDAAGLRMARREGLNFGAFRGLSTLGYLLVIIFAGFALRDRGVEVFLPLFIGLGLLRGLASLFLPKMRAPEAVHASRSAGNLRSLMKAWFLLPIIGYALLDTPHLILNSFQGLLWARQGVSTETIGLLIALGAAAETAMFFAFAHVAKRFPPITLLLIGVAASIFRWLAMATSPEVPALIGLQTLHAVTYASAFLAITNYVADNVSEDNAAQAQSLIVNFELVLSSLGMMLFGWLVGHYGAYSYVASAAMAAIAGILILLGRQMRPADEATSS</sequence>
<dbReference type="OrthoDB" id="9150135at2"/>
<evidence type="ECO:0000256" key="4">
    <source>
        <dbReference type="ARBA" id="ARBA00022519"/>
    </source>
</evidence>
<feature type="transmembrane region" description="Helical" evidence="8">
    <location>
        <begin position="7"/>
        <end position="29"/>
    </location>
</feature>
<dbReference type="AlphaFoldDB" id="A0A1M5SFF8"/>
<evidence type="ECO:0000256" key="7">
    <source>
        <dbReference type="ARBA" id="ARBA00023136"/>
    </source>
</evidence>
<proteinExistence type="predicted"/>
<keyword evidence="6 8" id="KW-1133">Transmembrane helix</keyword>
<evidence type="ECO:0000256" key="6">
    <source>
        <dbReference type="ARBA" id="ARBA00022989"/>
    </source>
</evidence>
<dbReference type="Gene3D" id="1.20.1250.20">
    <property type="entry name" value="MFS general substrate transporter like domains"/>
    <property type="match status" value="2"/>
</dbReference>
<dbReference type="GO" id="GO:0030395">
    <property type="term" value="F:lactose binding"/>
    <property type="evidence" value="ECO:0007669"/>
    <property type="project" value="TreeGrafter"/>
</dbReference>
<feature type="transmembrane region" description="Helical" evidence="8">
    <location>
        <begin position="236"/>
        <end position="257"/>
    </location>
</feature>
<dbReference type="InterPro" id="IPR024989">
    <property type="entry name" value="MFS_assoc_dom"/>
</dbReference>
<evidence type="ECO:0000313" key="10">
    <source>
        <dbReference type="EMBL" id="SHH37221.1"/>
    </source>
</evidence>
<dbReference type="InterPro" id="IPR026032">
    <property type="entry name" value="HcaT-like"/>
</dbReference>
<feature type="transmembrane region" description="Helical" evidence="8">
    <location>
        <begin position="352"/>
        <end position="371"/>
    </location>
</feature>
<dbReference type="NCBIfam" id="NF037955">
    <property type="entry name" value="mfs"/>
    <property type="match status" value="1"/>
</dbReference>
<dbReference type="Proteomes" id="UP000184074">
    <property type="component" value="Unassembled WGS sequence"/>
</dbReference>
<dbReference type="Pfam" id="PF12832">
    <property type="entry name" value="MFS_1_like"/>
    <property type="match status" value="1"/>
</dbReference>
<evidence type="ECO:0000313" key="11">
    <source>
        <dbReference type="Proteomes" id="UP000184074"/>
    </source>
</evidence>
<keyword evidence="2" id="KW-0813">Transport</keyword>
<dbReference type="GO" id="GO:0015528">
    <property type="term" value="F:lactose:proton symporter activity"/>
    <property type="evidence" value="ECO:0007669"/>
    <property type="project" value="TreeGrafter"/>
</dbReference>
<dbReference type="PANTHER" id="PTHR23522">
    <property type="entry name" value="BLL5896 PROTEIN"/>
    <property type="match status" value="1"/>
</dbReference>
<dbReference type="RefSeq" id="WP_072902342.1">
    <property type="nucleotide sequence ID" value="NZ_FQXB01000006.1"/>
</dbReference>
<keyword evidence="5 8" id="KW-0812">Transmembrane</keyword>
<name>A0A1M5SFF8_9RHOB</name>
<evidence type="ECO:0000256" key="8">
    <source>
        <dbReference type="SAM" id="Phobius"/>
    </source>
</evidence>
<feature type="transmembrane region" description="Helical" evidence="8">
    <location>
        <begin position="264"/>
        <end position="283"/>
    </location>
</feature>
<comment type="subcellular location">
    <subcellularLocation>
        <location evidence="1">Cell inner membrane</location>
        <topology evidence="1">Multi-pass membrane protein</topology>
    </subcellularLocation>
</comment>
<keyword evidence="7 8" id="KW-0472">Membrane</keyword>
<dbReference type="PANTHER" id="PTHR23522:SF10">
    <property type="entry name" value="3-PHENYLPROPIONIC ACID TRANSPORTER-RELATED"/>
    <property type="match status" value="1"/>
</dbReference>
<dbReference type="STRING" id="1508389.SAMN05444003_2939"/>
<protein>
    <submittedName>
        <fullName evidence="10">MFS transporter, PPP family, 3-phenylpropionic acid transporter</fullName>
    </submittedName>
</protein>
<dbReference type="SUPFAM" id="SSF103473">
    <property type="entry name" value="MFS general substrate transporter"/>
    <property type="match status" value="1"/>
</dbReference>
<keyword evidence="3" id="KW-1003">Cell membrane</keyword>
<evidence type="ECO:0000256" key="1">
    <source>
        <dbReference type="ARBA" id="ARBA00004429"/>
    </source>
</evidence>
<feature type="transmembrane region" description="Helical" evidence="8">
    <location>
        <begin position="156"/>
        <end position="175"/>
    </location>
</feature>
<dbReference type="PIRSF" id="PIRSF004925">
    <property type="entry name" value="HcaT"/>
    <property type="match status" value="1"/>
</dbReference>
<feature type="transmembrane region" description="Helical" evidence="8">
    <location>
        <begin position="70"/>
        <end position="89"/>
    </location>
</feature>
<evidence type="ECO:0000256" key="3">
    <source>
        <dbReference type="ARBA" id="ARBA00022475"/>
    </source>
</evidence>
<feature type="transmembrane region" description="Helical" evidence="8">
    <location>
        <begin position="289"/>
        <end position="312"/>
    </location>
</feature>
<reference evidence="10 11" key="1">
    <citation type="submission" date="2016-11" db="EMBL/GenBank/DDBJ databases">
        <authorList>
            <person name="Jaros S."/>
            <person name="Januszkiewicz K."/>
            <person name="Wedrychowicz H."/>
        </authorList>
    </citation>
    <scope>NUCLEOTIDE SEQUENCE [LARGE SCALE GENOMIC DNA]</scope>
    <source>
        <strain evidence="10 11">DSM 28715</strain>
    </source>
</reference>
<feature type="domain" description="Major facilitator superfamily associated" evidence="9">
    <location>
        <begin position="6"/>
        <end position="351"/>
    </location>
</feature>
<keyword evidence="11" id="KW-1185">Reference proteome</keyword>
<feature type="transmembrane region" description="Helical" evidence="8">
    <location>
        <begin position="129"/>
        <end position="150"/>
    </location>
</feature>
<evidence type="ECO:0000256" key="2">
    <source>
        <dbReference type="ARBA" id="ARBA00022448"/>
    </source>
</evidence>
<accession>A0A1M5SFF8</accession>
<feature type="transmembrane region" description="Helical" evidence="8">
    <location>
        <begin position="35"/>
        <end position="58"/>
    </location>
</feature>
<feature type="transmembrane region" description="Helical" evidence="8">
    <location>
        <begin position="324"/>
        <end position="346"/>
    </location>
</feature>
<dbReference type="GO" id="GO:0005886">
    <property type="term" value="C:plasma membrane"/>
    <property type="evidence" value="ECO:0007669"/>
    <property type="project" value="UniProtKB-SubCell"/>
</dbReference>
<organism evidence="10 11">
    <name type="scientific">Cognatiyoonia sediminum</name>
    <dbReference type="NCBI Taxonomy" id="1508389"/>
    <lineage>
        <taxon>Bacteria</taxon>
        <taxon>Pseudomonadati</taxon>
        <taxon>Pseudomonadota</taxon>
        <taxon>Alphaproteobacteria</taxon>
        <taxon>Rhodobacterales</taxon>
        <taxon>Paracoccaceae</taxon>
        <taxon>Cognatiyoonia</taxon>
    </lineage>
</organism>
<evidence type="ECO:0000259" key="9">
    <source>
        <dbReference type="Pfam" id="PF12832"/>
    </source>
</evidence>
<evidence type="ECO:0000256" key="5">
    <source>
        <dbReference type="ARBA" id="ARBA00022692"/>
    </source>
</evidence>
<dbReference type="EMBL" id="FQXB01000006">
    <property type="protein sequence ID" value="SHH37221.1"/>
    <property type="molecule type" value="Genomic_DNA"/>
</dbReference>
<keyword evidence="4" id="KW-0997">Cell inner membrane</keyword>